<evidence type="ECO:0000313" key="9">
    <source>
        <dbReference type="Proteomes" id="UP000198393"/>
    </source>
</evidence>
<dbReference type="GO" id="GO:0012505">
    <property type="term" value="C:endomembrane system"/>
    <property type="evidence" value="ECO:0007669"/>
    <property type="project" value="UniProtKB-SubCell"/>
</dbReference>
<evidence type="ECO:0000256" key="5">
    <source>
        <dbReference type="SAM" id="Coils"/>
    </source>
</evidence>
<dbReference type="RefSeq" id="WP_089357219.1">
    <property type="nucleotide sequence ID" value="NZ_FZPD01000004.1"/>
</dbReference>
<proteinExistence type="predicted"/>
<keyword evidence="4 6" id="KW-0472">Membrane</keyword>
<dbReference type="EMBL" id="FZPD01000004">
    <property type="protein sequence ID" value="SNT14798.1"/>
    <property type="molecule type" value="Genomic_DNA"/>
</dbReference>
<keyword evidence="9" id="KW-1185">Reference proteome</keyword>
<keyword evidence="2 6" id="KW-0812">Transmembrane</keyword>
<accession>A0A239KAK1</accession>
<evidence type="ECO:0000259" key="7">
    <source>
        <dbReference type="Pfam" id="PF06803"/>
    </source>
</evidence>
<comment type="subcellular location">
    <subcellularLocation>
        <location evidence="1">Endomembrane system</location>
        <topology evidence="1">Multi-pass membrane protein</topology>
    </subcellularLocation>
</comment>
<keyword evidence="5" id="KW-0175">Coiled coil</keyword>
<evidence type="ECO:0000256" key="4">
    <source>
        <dbReference type="ARBA" id="ARBA00023136"/>
    </source>
</evidence>
<dbReference type="Proteomes" id="UP000198393">
    <property type="component" value="Unassembled WGS sequence"/>
</dbReference>
<feature type="transmembrane region" description="Helical" evidence="6">
    <location>
        <begin position="67"/>
        <end position="86"/>
    </location>
</feature>
<dbReference type="InterPro" id="IPR010652">
    <property type="entry name" value="DUF1232"/>
</dbReference>
<evidence type="ECO:0000313" key="8">
    <source>
        <dbReference type="EMBL" id="SNT14798.1"/>
    </source>
</evidence>
<evidence type="ECO:0000256" key="2">
    <source>
        <dbReference type="ARBA" id="ARBA00022692"/>
    </source>
</evidence>
<evidence type="ECO:0000256" key="3">
    <source>
        <dbReference type="ARBA" id="ARBA00022989"/>
    </source>
</evidence>
<keyword evidence="3 6" id="KW-1133">Transmembrane helix</keyword>
<protein>
    <submittedName>
        <fullName evidence="8">Uncharacterized membrane protein YkvA, DUF1232 family</fullName>
    </submittedName>
</protein>
<name>A0A239KAK1_EKHLU</name>
<dbReference type="OrthoDB" id="9800034at2"/>
<feature type="domain" description="DUF1232" evidence="7">
    <location>
        <begin position="71"/>
        <end position="107"/>
    </location>
</feature>
<dbReference type="AlphaFoldDB" id="A0A239KAK1"/>
<dbReference type="Pfam" id="PF06803">
    <property type="entry name" value="DUF1232"/>
    <property type="match status" value="1"/>
</dbReference>
<evidence type="ECO:0000256" key="1">
    <source>
        <dbReference type="ARBA" id="ARBA00004127"/>
    </source>
</evidence>
<sequence>MEKTKKIWEKAKETAGDKEQIKSTLSNAGEKLKKLATNSNELQELKSKLEILIRMVQSHISGEYKSFPVSTILLIVFALLYFIIPTDLIPDFIPALGFTDDASVVFLIARKINRDIKKFHLWEKEQWEQAD</sequence>
<evidence type="ECO:0000256" key="6">
    <source>
        <dbReference type="SAM" id="Phobius"/>
    </source>
</evidence>
<organism evidence="8 9">
    <name type="scientific">Ekhidna lutea</name>
    <dbReference type="NCBI Taxonomy" id="447679"/>
    <lineage>
        <taxon>Bacteria</taxon>
        <taxon>Pseudomonadati</taxon>
        <taxon>Bacteroidota</taxon>
        <taxon>Cytophagia</taxon>
        <taxon>Cytophagales</taxon>
        <taxon>Reichenbachiellaceae</taxon>
        <taxon>Ekhidna</taxon>
    </lineage>
</organism>
<gene>
    <name evidence="8" type="ORF">SAMN05421640_2515</name>
</gene>
<reference evidence="8 9" key="1">
    <citation type="submission" date="2017-06" db="EMBL/GenBank/DDBJ databases">
        <authorList>
            <person name="Kim H.J."/>
            <person name="Triplett B.A."/>
        </authorList>
    </citation>
    <scope>NUCLEOTIDE SEQUENCE [LARGE SCALE GENOMIC DNA]</scope>
    <source>
        <strain evidence="8 9">DSM 19307</strain>
    </source>
</reference>
<feature type="coiled-coil region" evidence="5">
    <location>
        <begin position="18"/>
        <end position="55"/>
    </location>
</feature>